<organism evidence="1 2">
    <name type="scientific">Heterodermia speciosa</name>
    <dbReference type="NCBI Taxonomy" id="116794"/>
    <lineage>
        <taxon>Eukaryota</taxon>
        <taxon>Fungi</taxon>
        <taxon>Dikarya</taxon>
        <taxon>Ascomycota</taxon>
        <taxon>Pezizomycotina</taxon>
        <taxon>Lecanoromycetes</taxon>
        <taxon>OSLEUM clade</taxon>
        <taxon>Lecanoromycetidae</taxon>
        <taxon>Caliciales</taxon>
        <taxon>Physciaceae</taxon>
        <taxon>Heterodermia</taxon>
    </lineage>
</organism>
<gene>
    <name evidence="1" type="ORF">HETSPECPRED_003700</name>
</gene>
<dbReference type="OrthoDB" id="3799035at2759"/>
<dbReference type="AlphaFoldDB" id="A0A8H3F582"/>
<keyword evidence="2" id="KW-1185">Reference proteome</keyword>
<dbReference type="EMBL" id="CAJPDS010000021">
    <property type="protein sequence ID" value="CAF9918214.1"/>
    <property type="molecule type" value="Genomic_DNA"/>
</dbReference>
<evidence type="ECO:0000313" key="1">
    <source>
        <dbReference type="EMBL" id="CAF9918214.1"/>
    </source>
</evidence>
<proteinExistence type="predicted"/>
<protein>
    <submittedName>
        <fullName evidence="1">Uncharacterized protein</fullName>
    </submittedName>
</protein>
<accession>A0A8H3F582</accession>
<dbReference type="Proteomes" id="UP000664521">
    <property type="component" value="Unassembled WGS sequence"/>
</dbReference>
<comment type="caution">
    <text evidence="1">The sequence shown here is derived from an EMBL/GenBank/DDBJ whole genome shotgun (WGS) entry which is preliminary data.</text>
</comment>
<sequence length="127" mass="14923">MNQTHYLTEVLNELGMKTERHKITNISMNGYDFIKFPDSSNERINAKNYQHVVEKIIQFLNDSTKQHDEDLKHLLRYLRSTINLGLMLGDNESFKIIEYSDSDYAADKSDRKCILKYVYMLKEAPIA</sequence>
<reference evidence="1" key="1">
    <citation type="submission" date="2021-03" db="EMBL/GenBank/DDBJ databases">
        <authorList>
            <person name="Tagirdzhanova G."/>
        </authorList>
    </citation>
    <scope>NUCLEOTIDE SEQUENCE</scope>
</reference>
<name>A0A8H3F582_9LECA</name>
<dbReference type="PANTHER" id="PTHR11439:SF483">
    <property type="entry name" value="PEPTIDE SYNTHASE GLIP-LIKE, PUTATIVE (AFU_ORTHOLOGUE AFUA_3G12920)-RELATED"/>
    <property type="match status" value="1"/>
</dbReference>
<evidence type="ECO:0000313" key="2">
    <source>
        <dbReference type="Proteomes" id="UP000664521"/>
    </source>
</evidence>
<dbReference type="PANTHER" id="PTHR11439">
    <property type="entry name" value="GAG-POL-RELATED RETROTRANSPOSON"/>
    <property type="match status" value="1"/>
</dbReference>